<dbReference type="Pfam" id="PF13648">
    <property type="entry name" value="Lipocalin_4"/>
    <property type="match status" value="1"/>
</dbReference>
<evidence type="ECO:0000259" key="1">
    <source>
        <dbReference type="Pfam" id="PF13648"/>
    </source>
</evidence>
<proteinExistence type="predicted"/>
<feature type="domain" description="Lipocalin-like" evidence="1">
    <location>
        <begin position="40"/>
        <end position="137"/>
    </location>
</feature>
<accession>A0A7K1SH58</accession>
<keyword evidence="3" id="KW-1185">Reference proteome</keyword>
<dbReference type="RefSeq" id="WP_157587644.1">
    <property type="nucleotide sequence ID" value="NZ_WPIN01000009.1"/>
</dbReference>
<dbReference type="EMBL" id="WPIN01000009">
    <property type="protein sequence ID" value="MVM32926.1"/>
    <property type="molecule type" value="Genomic_DNA"/>
</dbReference>
<evidence type="ECO:0000313" key="3">
    <source>
        <dbReference type="Proteomes" id="UP000436006"/>
    </source>
</evidence>
<evidence type="ECO:0000313" key="2">
    <source>
        <dbReference type="EMBL" id="MVM32926.1"/>
    </source>
</evidence>
<comment type="caution">
    <text evidence="2">The sequence shown here is derived from an EMBL/GenBank/DDBJ whole genome shotgun (WGS) entry which is preliminary data.</text>
</comment>
<sequence>MQKINSSRFLIWAFIVAMPLWFDSCKKNDDNPTVTTTTTIEGSYKITALKANPKIGGIYEDLLAAAPLILTTTCLNDITITFQTGGAIATDNPATCQKSTVPPSTITGIDATSKWSYSANTLTITKSDGTKTNYTVLKTGAILQVQWQDSQDYLGTGTKVAYTYTMDLTKK</sequence>
<dbReference type="AlphaFoldDB" id="A0A7K1SH58"/>
<protein>
    <recommendedName>
        <fullName evidence="1">Lipocalin-like domain-containing protein</fullName>
    </recommendedName>
</protein>
<dbReference type="InterPro" id="IPR024311">
    <property type="entry name" value="Lipocalin-like"/>
</dbReference>
<reference evidence="2 3" key="1">
    <citation type="submission" date="2019-12" db="EMBL/GenBank/DDBJ databases">
        <title>Spirosoma sp. HMF4905 genome sequencing and assembly.</title>
        <authorList>
            <person name="Kang H."/>
            <person name="Cha I."/>
            <person name="Kim H."/>
            <person name="Joh K."/>
        </authorList>
    </citation>
    <scope>NUCLEOTIDE SEQUENCE [LARGE SCALE GENOMIC DNA]</scope>
    <source>
        <strain evidence="2 3">HMF4905</strain>
    </source>
</reference>
<gene>
    <name evidence="2" type="ORF">GO755_22995</name>
</gene>
<organism evidence="2 3">
    <name type="scientific">Spirosoma arboris</name>
    <dbReference type="NCBI Taxonomy" id="2682092"/>
    <lineage>
        <taxon>Bacteria</taxon>
        <taxon>Pseudomonadati</taxon>
        <taxon>Bacteroidota</taxon>
        <taxon>Cytophagia</taxon>
        <taxon>Cytophagales</taxon>
        <taxon>Cytophagaceae</taxon>
        <taxon>Spirosoma</taxon>
    </lineage>
</organism>
<dbReference type="Proteomes" id="UP000436006">
    <property type="component" value="Unassembled WGS sequence"/>
</dbReference>
<name>A0A7K1SH58_9BACT</name>